<dbReference type="InterPro" id="IPR018090">
    <property type="entry name" value="Pyrmidine_PPas_bac/euk"/>
</dbReference>
<dbReference type="Pfam" id="PF02885">
    <property type="entry name" value="Glycos_trans_3N"/>
    <property type="match status" value="1"/>
</dbReference>
<organism evidence="8">
    <name type="scientific">Tuwongella immobilis</name>
    <dbReference type="NCBI Taxonomy" id="692036"/>
    <lineage>
        <taxon>Bacteria</taxon>
        <taxon>Pseudomonadati</taxon>
        <taxon>Planctomycetota</taxon>
        <taxon>Planctomycetia</taxon>
        <taxon>Gemmatales</taxon>
        <taxon>Gemmataceae</taxon>
        <taxon>Tuwongella</taxon>
    </lineage>
</organism>
<dbReference type="EMBL" id="LR593887">
    <property type="protein sequence ID" value="VTS01208.1"/>
    <property type="molecule type" value="Genomic_DNA"/>
</dbReference>
<dbReference type="GO" id="GO:0005829">
    <property type="term" value="C:cytosol"/>
    <property type="evidence" value="ECO:0007669"/>
    <property type="project" value="TreeGrafter"/>
</dbReference>
<evidence type="ECO:0000256" key="4">
    <source>
        <dbReference type="ARBA" id="ARBA00022676"/>
    </source>
</evidence>
<dbReference type="EMBL" id="LR586016">
    <property type="protein sequence ID" value="VIP02374.1"/>
    <property type="molecule type" value="Genomic_DNA"/>
</dbReference>
<dbReference type="PIRSF" id="PIRSF000478">
    <property type="entry name" value="TP_PyNP"/>
    <property type="match status" value="1"/>
</dbReference>
<gene>
    <name evidence="8" type="ORF">GMBLW1_15860</name>
</gene>
<dbReference type="EC" id="2.4.2.4" evidence="3"/>
<evidence type="ECO:0000256" key="2">
    <source>
        <dbReference type="ARBA" id="ARBA00011738"/>
    </source>
</evidence>
<dbReference type="InterPro" id="IPR013102">
    <property type="entry name" value="PYNP_C"/>
</dbReference>
<dbReference type="RefSeq" id="WP_162657555.1">
    <property type="nucleotide sequence ID" value="NZ_LR593887.1"/>
</dbReference>
<dbReference type="FunCoup" id="A0A6C2YLX7">
    <property type="interactions" value="247"/>
</dbReference>
<dbReference type="FunFam" id="3.40.1030.10:FF:000003">
    <property type="entry name" value="Pyrimidine-nucleoside phosphorylase"/>
    <property type="match status" value="1"/>
</dbReference>
<comment type="similarity">
    <text evidence="1">Belongs to the thymidine/pyrimidine-nucleoside phosphorylase family.</text>
</comment>
<dbReference type="Gene3D" id="3.40.1030.10">
    <property type="entry name" value="Nucleoside phosphorylase/phosphoribosyltransferase catalytic domain"/>
    <property type="match status" value="1"/>
</dbReference>
<name>A0A6C2YLX7_9BACT</name>
<accession>A0A6C2YLX7</accession>
<keyword evidence="9" id="KW-1185">Reference proteome</keyword>
<dbReference type="InParanoid" id="A0A6C2YLX7"/>
<evidence type="ECO:0000313" key="9">
    <source>
        <dbReference type="Proteomes" id="UP000464378"/>
    </source>
</evidence>
<dbReference type="PANTHER" id="PTHR10515">
    <property type="entry name" value="THYMIDINE PHOSPHORYLASE"/>
    <property type="match status" value="1"/>
</dbReference>
<evidence type="ECO:0000256" key="3">
    <source>
        <dbReference type="ARBA" id="ARBA00011892"/>
    </source>
</evidence>
<keyword evidence="4" id="KW-0328">Glycosyltransferase</keyword>
<evidence type="ECO:0000259" key="7">
    <source>
        <dbReference type="SMART" id="SM00941"/>
    </source>
</evidence>
<evidence type="ECO:0000256" key="6">
    <source>
        <dbReference type="ARBA" id="ARBA00048550"/>
    </source>
</evidence>
<dbReference type="GO" id="GO:0006213">
    <property type="term" value="P:pyrimidine nucleoside metabolic process"/>
    <property type="evidence" value="ECO:0007669"/>
    <property type="project" value="InterPro"/>
</dbReference>
<dbReference type="Pfam" id="PF07831">
    <property type="entry name" value="PYNP_C"/>
    <property type="match status" value="1"/>
</dbReference>
<evidence type="ECO:0000256" key="5">
    <source>
        <dbReference type="ARBA" id="ARBA00022679"/>
    </source>
</evidence>
<comment type="subunit">
    <text evidence="2">Homodimer.</text>
</comment>
<dbReference type="InterPro" id="IPR036320">
    <property type="entry name" value="Glycosyl_Trfase_fam3_N_dom_sf"/>
</dbReference>
<evidence type="ECO:0000313" key="8">
    <source>
        <dbReference type="EMBL" id="VIP02374.1"/>
    </source>
</evidence>
<dbReference type="NCBIfam" id="TIGR02644">
    <property type="entry name" value="Y_phosphoryl"/>
    <property type="match status" value="1"/>
</dbReference>
<dbReference type="NCBIfam" id="NF004490">
    <property type="entry name" value="PRK05820.1"/>
    <property type="match status" value="1"/>
</dbReference>
<feature type="domain" description="Pyrimidine nucleoside phosphorylase C-terminal" evidence="7">
    <location>
        <begin position="345"/>
        <end position="419"/>
    </location>
</feature>
<dbReference type="SMART" id="SM00941">
    <property type="entry name" value="PYNP_C"/>
    <property type="match status" value="1"/>
</dbReference>
<evidence type="ECO:0000256" key="1">
    <source>
        <dbReference type="ARBA" id="ARBA00006915"/>
    </source>
</evidence>
<dbReference type="InterPro" id="IPR017459">
    <property type="entry name" value="Glycosyl_Trfase_fam3_N_dom"/>
</dbReference>
<dbReference type="Gene3D" id="1.20.970.10">
    <property type="entry name" value="Transferase, Pyrimidine Nucleoside Phosphorylase, Chain C"/>
    <property type="match status" value="1"/>
</dbReference>
<reference evidence="8" key="1">
    <citation type="submission" date="2019-04" db="EMBL/GenBank/DDBJ databases">
        <authorList>
            <consortium name="Science for Life Laboratories"/>
        </authorList>
    </citation>
    <scope>NUCLEOTIDE SEQUENCE</scope>
    <source>
        <strain evidence="8">MBLW1</strain>
    </source>
</reference>
<dbReference type="KEGG" id="tim:GMBLW1_15860"/>
<dbReference type="PANTHER" id="PTHR10515:SF0">
    <property type="entry name" value="THYMIDINE PHOSPHORYLASE"/>
    <property type="match status" value="1"/>
</dbReference>
<dbReference type="GO" id="GO:0009032">
    <property type="term" value="F:thymidine phosphorylase activity"/>
    <property type="evidence" value="ECO:0007669"/>
    <property type="project" value="UniProtKB-EC"/>
</dbReference>
<protein>
    <recommendedName>
        <fullName evidence="3">thymidine phosphorylase</fullName>
        <ecNumber evidence="3">2.4.2.4</ecNumber>
    </recommendedName>
</protein>
<dbReference type="InterPro" id="IPR035902">
    <property type="entry name" value="Nuc_phospho_transferase"/>
</dbReference>
<sequence>MRAMEIIRKKRDGGELTTVEIDAFVRGAIDGSWQDSQLAAMLMAIVLKGMTAAETAHLTYAIAHDGTTFNWDDVPGKKVDKHSSGGVGDKTTMILGPLAGACGVRIPKMSGRGLGHSGGTLDKLESIPGFRTSIPVDAFRQGLQSVGVVLGGQIENVAPADKKLYKLRDVTATVESIPLLTSSILGKKLAEGLDGLVLDVKYGRGAFMQTLEGARELADMLMAVNRANGLPTTVILSGMDAPLGRAIGNALEVVESVETLRGNGPRDLHELSVHLAAHMVLRAGLAESLDAALEQVETALRSGAGLQKFREIIANQGGDPQIVDDLSRLPQAKEVVELTAPRSGYLQRMDAEKLGFAAVRLGAGRDRDGDSIDPAVGFVLKAKPGEYLHAGQPWIAVHFNDSRRLESARELLDAAVEFGPTSVTIPPIIAEIRMG</sequence>
<proteinExistence type="inferred from homology"/>
<dbReference type="Pfam" id="PF00591">
    <property type="entry name" value="Glycos_transf_3"/>
    <property type="match status" value="1"/>
</dbReference>
<keyword evidence="5" id="KW-0808">Transferase</keyword>
<dbReference type="InterPro" id="IPR000312">
    <property type="entry name" value="Glycosyl_Trfase_fam3"/>
</dbReference>
<dbReference type="SUPFAM" id="SSF52418">
    <property type="entry name" value="Nucleoside phosphorylase/phosphoribosyltransferase catalytic domain"/>
    <property type="match status" value="1"/>
</dbReference>
<dbReference type="AlphaFoldDB" id="A0A6C2YLX7"/>
<dbReference type="Gene3D" id="3.90.1170.30">
    <property type="entry name" value="Pyrimidine nucleoside phosphorylase-like, C-terminal domain"/>
    <property type="match status" value="1"/>
</dbReference>
<dbReference type="SUPFAM" id="SSF47648">
    <property type="entry name" value="Nucleoside phosphorylase/phosphoribosyltransferase N-terminal domain"/>
    <property type="match status" value="1"/>
</dbReference>
<dbReference type="GO" id="GO:0004645">
    <property type="term" value="F:1,4-alpha-oligoglucan phosphorylase activity"/>
    <property type="evidence" value="ECO:0007669"/>
    <property type="project" value="InterPro"/>
</dbReference>
<dbReference type="InterPro" id="IPR036566">
    <property type="entry name" value="PYNP-like_C_sf"/>
</dbReference>
<comment type="catalytic activity">
    <reaction evidence="6">
        <text>thymidine + phosphate = 2-deoxy-alpha-D-ribose 1-phosphate + thymine</text>
        <dbReference type="Rhea" id="RHEA:16037"/>
        <dbReference type="ChEBI" id="CHEBI:17748"/>
        <dbReference type="ChEBI" id="CHEBI:17821"/>
        <dbReference type="ChEBI" id="CHEBI:43474"/>
        <dbReference type="ChEBI" id="CHEBI:57259"/>
        <dbReference type="EC" id="2.4.2.4"/>
    </reaction>
</comment>
<dbReference type="SUPFAM" id="SSF54680">
    <property type="entry name" value="Pyrimidine nucleoside phosphorylase C-terminal domain"/>
    <property type="match status" value="1"/>
</dbReference>
<dbReference type="InterPro" id="IPR000053">
    <property type="entry name" value="Thymidine/pyrmidine_PPase"/>
</dbReference>
<dbReference type="GO" id="GO:0006206">
    <property type="term" value="P:pyrimidine nucleobase metabolic process"/>
    <property type="evidence" value="ECO:0007669"/>
    <property type="project" value="InterPro"/>
</dbReference>
<dbReference type="Proteomes" id="UP000464378">
    <property type="component" value="Chromosome"/>
</dbReference>